<reference evidence="9 10" key="1">
    <citation type="submission" date="2018-04" db="EMBL/GenBank/DDBJ databases">
        <title>Genomic Encyclopedia of Archaeal and Bacterial Type Strains, Phase II (KMG-II): from individual species to whole genera.</title>
        <authorList>
            <person name="Goeker M."/>
        </authorList>
    </citation>
    <scope>NUCLEOTIDE SEQUENCE [LARGE SCALE GENOMIC DNA]</scope>
    <source>
        <strain evidence="9 10">DSM 23382</strain>
    </source>
</reference>
<keyword evidence="7" id="KW-0472">Membrane</keyword>
<feature type="transmembrane region" description="Helical" evidence="7">
    <location>
        <begin position="64"/>
        <end position="87"/>
    </location>
</feature>
<gene>
    <name evidence="9" type="ORF">C8N35_101330</name>
</gene>
<dbReference type="InterPro" id="IPR036890">
    <property type="entry name" value="HATPase_C_sf"/>
</dbReference>
<dbReference type="EMBL" id="QAYG01000001">
    <property type="protein sequence ID" value="PTW62290.1"/>
    <property type="molecule type" value="Genomic_DNA"/>
</dbReference>
<dbReference type="Pfam" id="PF00512">
    <property type="entry name" value="HisKA"/>
    <property type="match status" value="1"/>
</dbReference>
<feature type="coiled-coil region" evidence="6">
    <location>
        <begin position="157"/>
        <end position="184"/>
    </location>
</feature>
<dbReference type="InterPro" id="IPR003594">
    <property type="entry name" value="HATPase_dom"/>
</dbReference>
<dbReference type="Pfam" id="PF25487">
    <property type="entry name" value="ETR1_N"/>
    <property type="match status" value="1"/>
</dbReference>
<dbReference type="InterPro" id="IPR003661">
    <property type="entry name" value="HisK_dim/P_dom"/>
</dbReference>
<dbReference type="PRINTS" id="PR00344">
    <property type="entry name" value="BCTRLSENSOR"/>
</dbReference>
<evidence type="ECO:0000256" key="1">
    <source>
        <dbReference type="ARBA" id="ARBA00000085"/>
    </source>
</evidence>
<evidence type="ECO:0000256" key="5">
    <source>
        <dbReference type="ARBA" id="ARBA00022777"/>
    </source>
</evidence>
<dbReference type="SUPFAM" id="SSF47384">
    <property type="entry name" value="Homodimeric domain of signal transducing histidine kinase"/>
    <property type="match status" value="1"/>
</dbReference>
<dbReference type="CDD" id="cd00082">
    <property type="entry name" value="HisKA"/>
    <property type="match status" value="1"/>
</dbReference>
<evidence type="ECO:0000256" key="6">
    <source>
        <dbReference type="SAM" id="Coils"/>
    </source>
</evidence>
<dbReference type="OrthoDB" id="9808408at2"/>
<keyword evidence="6" id="KW-0175">Coiled coil</keyword>
<feature type="transmembrane region" description="Helical" evidence="7">
    <location>
        <begin position="99"/>
        <end position="120"/>
    </location>
</feature>
<dbReference type="PROSITE" id="PS50109">
    <property type="entry name" value="HIS_KIN"/>
    <property type="match status" value="1"/>
</dbReference>
<dbReference type="Pfam" id="PF02518">
    <property type="entry name" value="HATPase_c"/>
    <property type="match status" value="1"/>
</dbReference>
<dbReference type="InterPro" id="IPR050351">
    <property type="entry name" value="BphY/WalK/GraS-like"/>
</dbReference>
<dbReference type="SMART" id="SM00388">
    <property type="entry name" value="HisKA"/>
    <property type="match status" value="1"/>
</dbReference>
<dbReference type="Gene3D" id="3.30.565.10">
    <property type="entry name" value="Histidine kinase-like ATPase, C-terminal domain"/>
    <property type="match status" value="1"/>
</dbReference>
<dbReference type="PANTHER" id="PTHR42878:SF15">
    <property type="entry name" value="BACTERIOPHYTOCHROME"/>
    <property type="match status" value="1"/>
</dbReference>
<dbReference type="GO" id="GO:0000155">
    <property type="term" value="F:phosphorelay sensor kinase activity"/>
    <property type="evidence" value="ECO:0007669"/>
    <property type="project" value="InterPro"/>
</dbReference>
<dbReference type="GO" id="GO:0000156">
    <property type="term" value="F:phosphorelay response regulator activity"/>
    <property type="evidence" value="ECO:0007669"/>
    <property type="project" value="TreeGrafter"/>
</dbReference>
<feature type="transmembrane region" description="Helical" evidence="7">
    <location>
        <begin position="28"/>
        <end position="52"/>
    </location>
</feature>
<evidence type="ECO:0000313" key="9">
    <source>
        <dbReference type="EMBL" id="PTW62290.1"/>
    </source>
</evidence>
<evidence type="ECO:0000259" key="8">
    <source>
        <dbReference type="PROSITE" id="PS50109"/>
    </source>
</evidence>
<dbReference type="GO" id="GO:0030295">
    <property type="term" value="F:protein kinase activator activity"/>
    <property type="evidence" value="ECO:0007669"/>
    <property type="project" value="TreeGrafter"/>
</dbReference>
<name>A0A2T5VEX0_9HYPH</name>
<accession>A0A2T5VEX0</accession>
<dbReference type="SUPFAM" id="SSF55874">
    <property type="entry name" value="ATPase domain of HSP90 chaperone/DNA topoisomerase II/histidine kinase"/>
    <property type="match status" value="1"/>
</dbReference>
<keyword evidence="3" id="KW-0597">Phosphoprotein</keyword>
<feature type="domain" description="Histidine kinase" evidence="8">
    <location>
        <begin position="187"/>
        <end position="402"/>
    </location>
</feature>
<dbReference type="SMART" id="SM00387">
    <property type="entry name" value="HATPase_c"/>
    <property type="match status" value="1"/>
</dbReference>
<evidence type="ECO:0000256" key="7">
    <source>
        <dbReference type="SAM" id="Phobius"/>
    </source>
</evidence>
<keyword evidence="5" id="KW-0418">Kinase</keyword>
<keyword evidence="4" id="KW-0808">Transferase</keyword>
<keyword evidence="7" id="KW-1133">Transmembrane helix</keyword>
<dbReference type="EC" id="2.7.13.3" evidence="2"/>
<dbReference type="GO" id="GO:0007234">
    <property type="term" value="P:osmosensory signaling via phosphorelay pathway"/>
    <property type="evidence" value="ECO:0007669"/>
    <property type="project" value="TreeGrafter"/>
</dbReference>
<dbReference type="Gene3D" id="1.10.287.130">
    <property type="match status" value="1"/>
</dbReference>
<evidence type="ECO:0000256" key="4">
    <source>
        <dbReference type="ARBA" id="ARBA00022679"/>
    </source>
</evidence>
<sequence length="405" mass="45164">MSGYLENFFEAQSFLAHGYCMTWRGDLIALHAVSDALIFVSYVLIPLAMLYFVLQRPDLAHKGIFGLFAAFILACGTTHLISLITLWEPIYGLEGLVKAITAAISMATVVATGLAIPKALRLPSPAMLREANLQLVDEVESHSRTNRDLIRLQDQLREHMRARAREMEAKASELERANESLRRFAHIASHDLQEPLRKISVYADLLEEAQEKGDTEDAERAVQRLRTMSTRARTMVSDLLRFSKMSQYEPARIPIDIGAAIREVAELFEHTLAASDGTLEIDVDDLKAEADPLLVRQIFQNIIGNAIKYVPKGRGPRIRVTTRREHNHRLIMISDNGIGFAPEFKSKIFEPFTRLHGRDVADGSGIGLAIVARAVQGMGWRIDVDTVPDKGTTFTLAIPQGDILV</sequence>
<evidence type="ECO:0000256" key="2">
    <source>
        <dbReference type="ARBA" id="ARBA00012438"/>
    </source>
</evidence>
<dbReference type="InterPro" id="IPR005467">
    <property type="entry name" value="His_kinase_dom"/>
</dbReference>
<proteinExistence type="predicted"/>
<dbReference type="AlphaFoldDB" id="A0A2T5VEX0"/>
<keyword evidence="7" id="KW-0812">Transmembrane</keyword>
<dbReference type="RefSeq" id="WP_107987881.1">
    <property type="nucleotide sequence ID" value="NZ_QAYG01000001.1"/>
</dbReference>
<organism evidence="9 10">
    <name type="scientific">Breoghania corrubedonensis</name>
    <dbReference type="NCBI Taxonomy" id="665038"/>
    <lineage>
        <taxon>Bacteria</taxon>
        <taxon>Pseudomonadati</taxon>
        <taxon>Pseudomonadota</taxon>
        <taxon>Alphaproteobacteria</taxon>
        <taxon>Hyphomicrobiales</taxon>
        <taxon>Stappiaceae</taxon>
        <taxon>Breoghania</taxon>
    </lineage>
</organism>
<dbReference type="FunFam" id="3.30.565.10:FF:000006">
    <property type="entry name" value="Sensor histidine kinase WalK"/>
    <property type="match status" value="1"/>
</dbReference>
<comment type="caution">
    <text evidence="9">The sequence shown here is derived from an EMBL/GenBank/DDBJ whole genome shotgun (WGS) entry which is preliminary data.</text>
</comment>
<dbReference type="Proteomes" id="UP000244081">
    <property type="component" value="Unassembled WGS sequence"/>
</dbReference>
<comment type="catalytic activity">
    <reaction evidence="1">
        <text>ATP + protein L-histidine = ADP + protein N-phospho-L-histidine.</text>
        <dbReference type="EC" id="2.7.13.3"/>
    </reaction>
</comment>
<dbReference type="PANTHER" id="PTHR42878">
    <property type="entry name" value="TWO-COMPONENT HISTIDINE KINASE"/>
    <property type="match status" value="1"/>
</dbReference>
<evidence type="ECO:0000256" key="3">
    <source>
        <dbReference type="ARBA" id="ARBA00022553"/>
    </source>
</evidence>
<keyword evidence="10" id="KW-1185">Reference proteome</keyword>
<dbReference type="InterPro" id="IPR058544">
    <property type="entry name" value="ETR1_N"/>
</dbReference>
<protein>
    <recommendedName>
        <fullName evidence="2">histidine kinase</fullName>
        <ecNumber evidence="2">2.7.13.3</ecNumber>
    </recommendedName>
</protein>
<evidence type="ECO:0000313" key="10">
    <source>
        <dbReference type="Proteomes" id="UP000244081"/>
    </source>
</evidence>
<dbReference type="InterPro" id="IPR004358">
    <property type="entry name" value="Sig_transdc_His_kin-like_C"/>
</dbReference>
<dbReference type="InterPro" id="IPR036097">
    <property type="entry name" value="HisK_dim/P_sf"/>
</dbReference>